<feature type="region of interest" description="Disordered" evidence="1">
    <location>
        <begin position="64"/>
        <end position="87"/>
    </location>
</feature>
<sequence>MKHKTRLKLFTAFQLISSCYAFSTQSSNDSRTNTPIGTSHSYISTYSTGSTALQMDFRSLFNNPFDNNDDEEKKNEEKYFEDEDDSDDGDYLGCTNIFKIKAKSLKVGGCRLYLSLFLIGEVNNPERNTWKMDQNEEGGIDLYYNDSTGAMIITFDDEEIAVNRMGSAPSMNYLMHETGVINGMLDQLDEIAFDTSIDEKDRLILLTKGDEIDVVRESLSFN</sequence>
<comment type="caution">
    <text evidence="3">The sequence shown here is derived from an EMBL/GenBank/DDBJ whole genome shotgun (WGS) entry which is preliminary data.</text>
</comment>
<name>A0AAD3D7Y6_9STRA</name>
<evidence type="ECO:0000313" key="3">
    <source>
        <dbReference type="EMBL" id="GFH59092.1"/>
    </source>
</evidence>
<reference evidence="3 4" key="1">
    <citation type="journal article" date="2021" name="Sci. Rep.">
        <title>The genome of the diatom Chaetoceros tenuissimus carries an ancient integrated fragment of an extant virus.</title>
        <authorList>
            <person name="Hongo Y."/>
            <person name="Kimura K."/>
            <person name="Takaki Y."/>
            <person name="Yoshida Y."/>
            <person name="Baba S."/>
            <person name="Kobayashi G."/>
            <person name="Nagasaki K."/>
            <person name="Hano T."/>
            <person name="Tomaru Y."/>
        </authorList>
    </citation>
    <scope>NUCLEOTIDE SEQUENCE [LARGE SCALE GENOMIC DNA]</scope>
    <source>
        <strain evidence="3 4">NIES-3715</strain>
    </source>
</reference>
<evidence type="ECO:0000256" key="1">
    <source>
        <dbReference type="SAM" id="MobiDB-lite"/>
    </source>
</evidence>
<accession>A0AAD3D7Y6</accession>
<organism evidence="3 4">
    <name type="scientific">Chaetoceros tenuissimus</name>
    <dbReference type="NCBI Taxonomy" id="426638"/>
    <lineage>
        <taxon>Eukaryota</taxon>
        <taxon>Sar</taxon>
        <taxon>Stramenopiles</taxon>
        <taxon>Ochrophyta</taxon>
        <taxon>Bacillariophyta</taxon>
        <taxon>Coscinodiscophyceae</taxon>
        <taxon>Chaetocerotophycidae</taxon>
        <taxon>Chaetocerotales</taxon>
        <taxon>Chaetocerotaceae</taxon>
        <taxon>Chaetoceros</taxon>
    </lineage>
</organism>
<dbReference type="AlphaFoldDB" id="A0AAD3D7Y6"/>
<feature type="signal peptide" evidence="2">
    <location>
        <begin position="1"/>
        <end position="21"/>
    </location>
</feature>
<evidence type="ECO:0000256" key="2">
    <source>
        <dbReference type="SAM" id="SignalP"/>
    </source>
</evidence>
<keyword evidence="4" id="KW-1185">Reference proteome</keyword>
<dbReference type="Proteomes" id="UP001054902">
    <property type="component" value="Unassembled WGS sequence"/>
</dbReference>
<evidence type="ECO:0000313" key="4">
    <source>
        <dbReference type="Proteomes" id="UP001054902"/>
    </source>
</evidence>
<dbReference type="PROSITE" id="PS51257">
    <property type="entry name" value="PROKAR_LIPOPROTEIN"/>
    <property type="match status" value="1"/>
</dbReference>
<gene>
    <name evidence="3" type="ORF">CTEN210_15568</name>
</gene>
<protein>
    <submittedName>
        <fullName evidence="3">Uncharacterized protein</fullName>
    </submittedName>
</protein>
<feature type="chain" id="PRO_5041914277" evidence="2">
    <location>
        <begin position="22"/>
        <end position="222"/>
    </location>
</feature>
<dbReference type="EMBL" id="BLLK01000062">
    <property type="protein sequence ID" value="GFH59092.1"/>
    <property type="molecule type" value="Genomic_DNA"/>
</dbReference>
<proteinExistence type="predicted"/>
<keyword evidence="2" id="KW-0732">Signal</keyword>